<evidence type="ECO:0000256" key="3">
    <source>
        <dbReference type="ARBA" id="ARBA00012328"/>
    </source>
</evidence>
<comment type="caution">
    <text evidence="15">The sequence shown here is derived from an EMBL/GenBank/DDBJ whole genome shotgun (WGS) entry which is preliminary data.</text>
</comment>
<evidence type="ECO:0000256" key="8">
    <source>
        <dbReference type="ARBA" id="ARBA00022679"/>
    </source>
</evidence>
<dbReference type="EMBL" id="JACHHF010000009">
    <property type="protein sequence ID" value="MBB5176565.1"/>
    <property type="molecule type" value="Genomic_DNA"/>
</dbReference>
<proteinExistence type="inferred from homology"/>
<evidence type="ECO:0000259" key="14">
    <source>
        <dbReference type="Pfam" id="PF20260"/>
    </source>
</evidence>
<evidence type="ECO:0000256" key="12">
    <source>
        <dbReference type="PIRNR" id="PIRNR015601"/>
    </source>
</evidence>
<evidence type="ECO:0000259" key="13">
    <source>
        <dbReference type="Pfam" id="PF04452"/>
    </source>
</evidence>
<comment type="subcellular location">
    <subcellularLocation>
        <location evidence="1 12">Cytoplasm</location>
    </subcellularLocation>
</comment>
<dbReference type="Proteomes" id="UP000579136">
    <property type="component" value="Unassembled WGS sequence"/>
</dbReference>
<dbReference type="SUPFAM" id="SSF75217">
    <property type="entry name" value="alpha/beta knot"/>
    <property type="match status" value="1"/>
</dbReference>
<feature type="domain" description="Ribosomal RNA small subunit methyltransferase E methyltransferase" evidence="13">
    <location>
        <begin position="70"/>
        <end position="232"/>
    </location>
</feature>
<organism evidence="15 16">
    <name type="scientific">Nosocomiicoccus ampullae</name>
    <dbReference type="NCBI Taxonomy" id="489910"/>
    <lineage>
        <taxon>Bacteria</taxon>
        <taxon>Bacillati</taxon>
        <taxon>Bacillota</taxon>
        <taxon>Bacilli</taxon>
        <taxon>Bacillales</taxon>
        <taxon>Staphylococcaceae</taxon>
        <taxon>Nosocomiicoccus</taxon>
    </lineage>
</organism>
<dbReference type="GO" id="GO:0070042">
    <property type="term" value="F:rRNA (uridine-N3-)-methyltransferase activity"/>
    <property type="evidence" value="ECO:0007669"/>
    <property type="project" value="TreeGrafter"/>
</dbReference>
<dbReference type="NCBIfam" id="TIGR00046">
    <property type="entry name" value="RsmE family RNA methyltransferase"/>
    <property type="match status" value="1"/>
</dbReference>
<comment type="catalytic activity">
    <reaction evidence="11 12">
        <text>uridine(1498) in 16S rRNA + S-adenosyl-L-methionine = N(3)-methyluridine(1498) in 16S rRNA + S-adenosyl-L-homocysteine + H(+)</text>
        <dbReference type="Rhea" id="RHEA:42920"/>
        <dbReference type="Rhea" id="RHEA-COMP:10283"/>
        <dbReference type="Rhea" id="RHEA-COMP:10284"/>
        <dbReference type="ChEBI" id="CHEBI:15378"/>
        <dbReference type="ChEBI" id="CHEBI:57856"/>
        <dbReference type="ChEBI" id="CHEBI:59789"/>
        <dbReference type="ChEBI" id="CHEBI:65315"/>
        <dbReference type="ChEBI" id="CHEBI:74502"/>
        <dbReference type="EC" id="2.1.1.193"/>
    </reaction>
</comment>
<dbReference type="PIRSF" id="PIRSF015601">
    <property type="entry name" value="MTase_slr0722"/>
    <property type="match status" value="1"/>
</dbReference>
<dbReference type="Gene3D" id="3.40.1280.10">
    <property type="match status" value="1"/>
</dbReference>
<evidence type="ECO:0000256" key="7">
    <source>
        <dbReference type="ARBA" id="ARBA00022603"/>
    </source>
</evidence>
<evidence type="ECO:0000256" key="10">
    <source>
        <dbReference type="ARBA" id="ARBA00025699"/>
    </source>
</evidence>
<sequence length="237" mass="27658">MQRYFIDEVLQINETYTDLNIDTHHIFNVMRMSVGDKFEIVDKEKYVFIALIENKAPFTLKIIEQLKTSQSNVEVTVFTPFLKGDKLDFMLQKCTELGASRFIFYNGQRSIVKLDDKKKEKRKTRYEKIVKEASEQSKRIEIPPIIFENNLKQIDFKLYDAVYIAYENLSGNVSKKFIDQLHIDNQKIAIIFGPEGGLTEDEVNSHKEFTTVQLGSRILRAETAPLYMLSIIDSFYN</sequence>
<keyword evidence="16" id="KW-1185">Reference proteome</keyword>
<dbReference type="PANTHER" id="PTHR30027:SF3">
    <property type="entry name" value="16S RRNA (URACIL(1498)-N(3))-METHYLTRANSFERASE"/>
    <property type="match status" value="1"/>
</dbReference>
<dbReference type="InterPro" id="IPR029028">
    <property type="entry name" value="Alpha/beta_knot_MTases"/>
</dbReference>
<dbReference type="PANTHER" id="PTHR30027">
    <property type="entry name" value="RIBOSOMAL RNA SMALL SUBUNIT METHYLTRANSFERASE E"/>
    <property type="match status" value="1"/>
</dbReference>
<reference evidence="15 16" key="1">
    <citation type="submission" date="2020-08" db="EMBL/GenBank/DDBJ databases">
        <title>Genomic Encyclopedia of Type Strains, Phase IV (KMG-IV): sequencing the most valuable type-strain genomes for metagenomic binning, comparative biology and taxonomic classification.</title>
        <authorList>
            <person name="Goeker M."/>
        </authorList>
    </citation>
    <scope>NUCLEOTIDE SEQUENCE [LARGE SCALE GENOMIC DNA]</scope>
    <source>
        <strain evidence="15 16">DSM 19163</strain>
    </source>
</reference>
<evidence type="ECO:0000256" key="11">
    <source>
        <dbReference type="ARBA" id="ARBA00047944"/>
    </source>
</evidence>
<dbReference type="InterPro" id="IPR029026">
    <property type="entry name" value="tRNA_m1G_MTases_N"/>
</dbReference>
<dbReference type="GO" id="GO:0070475">
    <property type="term" value="P:rRNA base methylation"/>
    <property type="evidence" value="ECO:0007669"/>
    <property type="project" value="TreeGrafter"/>
</dbReference>
<dbReference type="GO" id="GO:0005737">
    <property type="term" value="C:cytoplasm"/>
    <property type="evidence" value="ECO:0007669"/>
    <property type="project" value="UniProtKB-SubCell"/>
</dbReference>
<evidence type="ECO:0000256" key="6">
    <source>
        <dbReference type="ARBA" id="ARBA00022552"/>
    </source>
</evidence>
<evidence type="ECO:0000256" key="4">
    <source>
        <dbReference type="ARBA" id="ARBA00013673"/>
    </source>
</evidence>
<gene>
    <name evidence="15" type="ORF">HNQ45_001453</name>
</gene>
<evidence type="ECO:0000256" key="2">
    <source>
        <dbReference type="ARBA" id="ARBA00005528"/>
    </source>
</evidence>
<dbReference type="InterPro" id="IPR015947">
    <property type="entry name" value="PUA-like_sf"/>
</dbReference>
<dbReference type="Pfam" id="PF04452">
    <property type="entry name" value="Methyltrans_RNA"/>
    <property type="match status" value="1"/>
</dbReference>
<dbReference type="CDD" id="cd18084">
    <property type="entry name" value="RsmE-like"/>
    <property type="match status" value="1"/>
</dbReference>
<dbReference type="InterPro" id="IPR046886">
    <property type="entry name" value="RsmE_MTase_dom"/>
</dbReference>
<dbReference type="InterPro" id="IPR006700">
    <property type="entry name" value="RsmE"/>
</dbReference>
<evidence type="ECO:0000256" key="5">
    <source>
        <dbReference type="ARBA" id="ARBA00022490"/>
    </source>
</evidence>
<evidence type="ECO:0000313" key="16">
    <source>
        <dbReference type="Proteomes" id="UP000579136"/>
    </source>
</evidence>
<keyword evidence="6 12" id="KW-0698">rRNA processing</keyword>
<keyword evidence="5 12" id="KW-0963">Cytoplasm</keyword>
<dbReference type="AlphaFoldDB" id="A0A9Q2D178"/>
<comment type="function">
    <text evidence="10 12">Specifically methylates the N3 position of the uracil ring of uridine 1498 (m3U1498) in 16S rRNA. Acts on the fully assembled 30S ribosomal subunit.</text>
</comment>
<keyword evidence="8 12" id="KW-0808">Transferase</keyword>
<keyword evidence="7 12" id="KW-0489">Methyltransferase</keyword>
<comment type="similarity">
    <text evidence="2 12">Belongs to the RNA methyltransferase RsmE family.</text>
</comment>
<evidence type="ECO:0000313" key="15">
    <source>
        <dbReference type="EMBL" id="MBB5176565.1"/>
    </source>
</evidence>
<feature type="domain" description="Ribosomal RNA small subunit methyltransferase E PUA-like" evidence="14">
    <location>
        <begin position="22"/>
        <end position="62"/>
    </location>
</feature>
<accession>A0A9Q2D178</accession>
<name>A0A9Q2D178_9STAP</name>
<dbReference type="Pfam" id="PF20260">
    <property type="entry name" value="PUA_4"/>
    <property type="match status" value="1"/>
</dbReference>
<dbReference type="InterPro" id="IPR046887">
    <property type="entry name" value="RsmE_PUA-like"/>
</dbReference>
<dbReference type="Gene3D" id="2.40.240.20">
    <property type="entry name" value="Hypothetical PUA domain-like, domain 1"/>
    <property type="match status" value="1"/>
</dbReference>
<dbReference type="SUPFAM" id="SSF88697">
    <property type="entry name" value="PUA domain-like"/>
    <property type="match status" value="1"/>
</dbReference>
<protein>
    <recommendedName>
        <fullName evidence="4 12">Ribosomal RNA small subunit methyltransferase E</fullName>
        <ecNumber evidence="3 12">2.1.1.193</ecNumber>
    </recommendedName>
</protein>
<keyword evidence="9 12" id="KW-0949">S-adenosyl-L-methionine</keyword>
<evidence type="ECO:0000256" key="9">
    <source>
        <dbReference type="ARBA" id="ARBA00022691"/>
    </source>
</evidence>
<dbReference type="EC" id="2.1.1.193" evidence="3 12"/>
<dbReference type="RefSeq" id="WP_183675267.1">
    <property type="nucleotide sequence ID" value="NZ_CBCRYX010000010.1"/>
</dbReference>
<evidence type="ECO:0000256" key="1">
    <source>
        <dbReference type="ARBA" id="ARBA00004496"/>
    </source>
</evidence>